<dbReference type="PANTHER" id="PTHR43179">
    <property type="entry name" value="RHAMNOSYLTRANSFERASE WBBL"/>
    <property type="match status" value="1"/>
</dbReference>
<evidence type="ECO:0000259" key="1">
    <source>
        <dbReference type="Pfam" id="PF00535"/>
    </source>
</evidence>
<comment type="caution">
    <text evidence="2">The sequence shown here is derived from an EMBL/GenBank/DDBJ whole genome shotgun (WGS) entry which is preliminary data.</text>
</comment>
<dbReference type="PANTHER" id="PTHR43179:SF7">
    <property type="entry name" value="RHAMNOSYLTRANSFERASE WBBL"/>
    <property type="match status" value="1"/>
</dbReference>
<evidence type="ECO:0000313" key="3">
    <source>
        <dbReference type="Proteomes" id="UP000283433"/>
    </source>
</evidence>
<accession>A0A419S650</accession>
<gene>
    <name evidence="2" type="ORF">BCY91_05200</name>
</gene>
<keyword evidence="3" id="KW-1185">Reference proteome</keyword>
<dbReference type="AlphaFoldDB" id="A0A419S650"/>
<organism evidence="2 3">
    <name type="scientific">Pelobium manganitolerans</name>
    <dbReference type="NCBI Taxonomy" id="1842495"/>
    <lineage>
        <taxon>Bacteria</taxon>
        <taxon>Pseudomonadati</taxon>
        <taxon>Bacteroidota</taxon>
        <taxon>Sphingobacteriia</taxon>
        <taxon>Sphingobacteriales</taxon>
        <taxon>Sphingobacteriaceae</taxon>
        <taxon>Pelobium</taxon>
    </lineage>
</organism>
<proteinExistence type="predicted"/>
<dbReference type="InterPro" id="IPR029044">
    <property type="entry name" value="Nucleotide-diphossugar_trans"/>
</dbReference>
<dbReference type="Gene3D" id="3.90.550.10">
    <property type="entry name" value="Spore Coat Polysaccharide Biosynthesis Protein SpsA, Chain A"/>
    <property type="match status" value="1"/>
</dbReference>
<protein>
    <recommendedName>
        <fullName evidence="1">Glycosyltransferase 2-like domain-containing protein</fullName>
    </recommendedName>
</protein>
<dbReference type="Proteomes" id="UP000283433">
    <property type="component" value="Unassembled WGS sequence"/>
</dbReference>
<dbReference type="RefSeq" id="WP_182995350.1">
    <property type="nucleotide sequence ID" value="NZ_MBTA01000023.1"/>
</dbReference>
<dbReference type="EMBL" id="MBTA01000023">
    <property type="protein sequence ID" value="RKD16269.1"/>
    <property type="molecule type" value="Genomic_DNA"/>
</dbReference>
<sequence>MELSVVIVSYNVKHLLKNALDSLLLATEGLATEIFVVDNASKDGSASWLKTHYPQVNLIANTSNVGFSVANNQALRSAKGKYILILNPDTITPKNTIKEAVAFMEQNQDAGSLGVRMLDGNGKFLRESKRGLPTPWVSFCKLSGLYRLFPQSKVFNRYYLGWQSEFETTPVDVLTGAFLLLRKKALDQIGLFDEAFFMYGEDVDLSYRLTLAGYKNYYFPKVSITHFKGQSTKKLSYRYIRSFYGSMFIFARKYFLKF</sequence>
<reference evidence="2 3" key="1">
    <citation type="submission" date="2016-07" db="EMBL/GenBank/DDBJ databases">
        <title>Genome of Pelobium manganitolerans.</title>
        <authorList>
            <person name="Wu S."/>
            <person name="Wang G."/>
        </authorList>
    </citation>
    <scope>NUCLEOTIDE SEQUENCE [LARGE SCALE GENOMIC DNA]</scope>
    <source>
        <strain evidence="2 3">YS-25</strain>
    </source>
</reference>
<dbReference type="InterPro" id="IPR001173">
    <property type="entry name" value="Glyco_trans_2-like"/>
</dbReference>
<name>A0A419S650_9SPHI</name>
<feature type="domain" description="Glycosyltransferase 2-like" evidence="1">
    <location>
        <begin position="4"/>
        <end position="188"/>
    </location>
</feature>
<dbReference type="Pfam" id="PF00535">
    <property type="entry name" value="Glycos_transf_2"/>
    <property type="match status" value="1"/>
</dbReference>
<dbReference type="CDD" id="cd04186">
    <property type="entry name" value="GT_2_like_c"/>
    <property type="match status" value="1"/>
</dbReference>
<evidence type="ECO:0000313" key="2">
    <source>
        <dbReference type="EMBL" id="RKD16269.1"/>
    </source>
</evidence>
<dbReference type="SUPFAM" id="SSF53448">
    <property type="entry name" value="Nucleotide-diphospho-sugar transferases"/>
    <property type="match status" value="1"/>
</dbReference>